<feature type="transmembrane region" description="Helical" evidence="2">
    <location>
        <begin position="86"/>
        <end position="103"/>
    </location>
</feature>
<feature type="transmembrane region" description="Helical" evidence="2">
    <location>
        <begin position="7"/>
        <end position="26"/>
    </location>
</feature>
<feature type="compositionally biased region" description="Basic and acidic residues" evidence="1">
    <location>
        <begin position="144"/>
        <end position="153"/>
    </location>
</feature>
<feature type="transmembrane region" description="Helical" evidence="2">
    <location>
        <begin position="118"/>
        <end position="136"/>
    </location>
</feature>
<feature type="transmembrane region" description="Helical" evidence="2">
    <location>
        <begin position="284"/>
        <end position="302"/>
    </location>
</feature>
<dbReference type="RefSeq" id="XP_031005034.1">
    <property type="nucleotide sequence ID" value="XM_031149887.1"/>
</dbReference>
<feature type="transmembrane region" description="Helical" evidence="2">
    <location>
        <begin position="53"/>
        <end position="74"/>
    </location>
</feature>
<proteinExistence type="predicted"/>
<dbReference type="Pfam" id="PF10355">
    <property type="entry name" value="Ytp1"/>
    <property type="match status" value="1"/>
</dbReference>
<feature type="transmembrane region" description="Helical" evidence="2">
    <location>
        <begin position="361"/>
        <end position="380"/>
    </location>
</feature>
<organism evidence="5 6">
    <name type="scientific">Lachnellula hyalina</name>
    <dbReference type="NCBI Taxonomy" id="1316788"/>
    <lineage>
        <taxon>Eukaryota</taxon>
        <taxon>Fungi</taxon>
        <taxon>Dikarya</taxon>
        <taxon>Ascomycota</taxon>
        <taxon>Pezizomycotina</taxon>
        <taxon>Leotiomycetes</taxon>
        <taxon>Helotiales</taxon>
        <taxon>Lachnaceae</taxon>
        <taxon>Lachnellula</taxon>
    </lineage>
</organism>
<keyword evidence="2" id="KW-0472">Membrane</keyword>
<dbReference type="OrthoDB" id="4491390at2759"/>
<dbReference type="AlphaFoldDB" id="A0A8H8U0Q0"/>
<keyword evidence="2" id="KW-0812">Transmembrane</keyword>
<feature type="transmembrane region" description="Helical" evidence="2">
    <location>
        <begin position="410"/>
        <end position="429"/>
    </location>
</feature>
<keyword evidence="6" id="KW-1185">Reference proteome</keyword>
<gene>
    <name evidence="5" type="ORF">LHYA1_G004935</name>
</gene>
<feature type="region of interest" description="Disordered" evidence="1">
    <location>
        <begin position="143"/>
        <end position="188"/>
    </location>
</feature>
<protein>
    <submittedName>
        <fullName evidence="5">Putative membrane protein</fullName>
    </submittedName>
</protein>
<accession>A0A8H8U0Q0</accession>
<evidence type="ECO:0000313" key="5">
    <source>
        <dbReference type="EMBL" id="TVY26246.1"/>
    </source>
</evidence>
<dbReference type="GeneID" id="41985133"/>
<feature type="transmembrane region" description="Helical" evidence="2">
    <location>
        <begin position="535"/>
        <end position="558"/>
    </location>
</feature>
<evidence type="ECO:0000259" key="4">
    <source>
        <dbReference type="Pfam" id="PF10355"/>
    </source>
</evidence>
<evidence type="ECO:0000259" key="3">
    <source>
        <dbReference type="Pfam" id="PF10348"/>
    </source>
</evidence>
<dbReference type="InterPro" id="IPR018827">
    <property type="entry name" value="YTP1_C"/>
</dbReference>
<sequence>MWQPHFHVYVAVAMIFQAIPLTAIPMNASSEDVSSSSIPAESYFRDHTSSNLLYAHIIFMFLGWIVALPISIMLNIAKSNLRYPSHIAFLGLHGIGTVFGWAYNSRTLDLYPKASHNNLGWALSALIFSHFIIGIVKDSIGRTSDSETKDERAPLNAEATGRMTREEERNMEASNQLSRSSSSRAASPYPELSEHYIDTDSETLFDVHLHYNSRLENRYREPMTWSRRWANVSGSNLLVRILDLWYGIVDRGLPILGFVAICTGMVTMAGIFHEKHIFNGLAHFIKGGVFVGIGIITLGRWIGCFAEFGWAWNLKPSNLTKRTASISMETVECFVIFLYGITNVFLEHLSAWGEAWVPQDFEHVAISLLFIGGGLCGLMVESKAFRRLVKAYPKAPPPNGEFSKHLQPQLGISVNPIPAMIIFLLGMILGGHHQMSTESTMMHKQFGNLLIAASAARCCTYLLLQISPPTSIYPSCPPSELVCSFCFICGGFMLMASVRLSTPLAISRVKNQSDMEMSQNRDTVQSMIDSGVNGMVVATVTMGITATLMAWVIFLLVVKGWAEKREETWRDSVVLVQ</sequence>
<comment type="caution">
    <text evidence="5">The sequence shown here is derived from an EMBL/GenBank/DDBJ whole genome shotgun (WGS) entry which is preliminary data.</text>
</comment>
<dbReference type="PANTHER" id="PTHR31685">
    <property type="entry name" value="INTEGRAL MEMBRANE PROTEIN (AFU_ORTHOLOGUE AFUA_6G12730)-RELATED"/>
    <property type="match status" value="1"/>
</dbReference>
<keyword evidence="2" id="KW-1133">Transmembrane helix</keyword>
<evidence type="ECO:0000256" key="1">
    <source>
        <dbReference type="SAM" id="MobiDB-lite"/>
    </source>
</evidence>
<dbReference type="EMBL" id="QGMH01000074">
    <property type="protein sequence ID" value="TVY26246.1"/>
    <property type="molecule type" value="Genomic_DNA"/>
</dbReference>
<feature type="compositionally biased region" description="Low complexity" evidence="1">
    <location>
        <begin position="178"/>
        <end position="187"/>
    </location>
</feature>
<dbReference type="Pfam" id="PF10348">
    <property type="entry name" value="DUF2427"/>
    <property type="match status" value="1"/>
</dbReference>
<evidence type="ECO:0000256" key="2">
    <source>
        <dbReference type="SAM" id="Phobius"/>
    </source>
</evidence>
<reference evidence="5 6" key="1">
    <citation type="submission" date="2018-05" db="EMBL/GenBank/DDBJ databases">
        <title>Genome sequencing and assembly of the regulated plant pathogen Lachnellula willkommii and related sister species for the development of diagnostic species identification markers.</title>
        <authorList>
            <person name="Giroux E."/>
            <person name="Bilodeau G."/>
        </authorList>
    </citation>
    <scope>NUCLEOTIDE SEQUENCE [LARGE SCALE GENOMIC DNA]</scope>
    <source>
        <strain evidence="5 6">CBS 185.66</strain>
    </source>
</reference>
<feature type="domain" description="DUF2427" evidence="3">
    <location>
        <begin position="42"/>
        <end position="137"/>
    </location>
</feature>
<feature type="transmembrane region" description="Helical" evidence="2">
    <location>
        <begin position="323"/>
        <end position="341"/>
    </location>
</feature>
<dbReference type="PANTHER" id="PTHR31685:SF3">
    <property type="entry name" value="INTEGRAL MEMBRANE PROTEIN (AFU_ORTHOLOGUE AFUA_6G12730)"/>
    <property type="match status" value="1"/>
</dbReference>
<feature type="domain" description="Protein YTP1-like C-terminal" evidence="4">
    <location>
        <begin position="257"/>
        <end position="499"/>
    </location>
</feature>
<feature type="transmembrane region" description="Helical" evidence="2">
    <location>
        <begin position="253"/>
        <end position="272"/>
    </location>
</feature>
<dbReference type="Proteomes" id="UP000431533">
    <property type="component" value="Unassembled WGS sequence"/>
</dbReference>
<evidence type="ECO:0000313" key="6">
    <source>
        <dbReference type="Proteomes" id="UP000431533"/>
    </source>
</evidence>
<name>A0A8H8U0Q0_9HELO</name>
<dbReference type="InterPro" id="IPR018825">
    <property type="entry name" value="DUF2427"/>
</dbReference>